<evidence type="ECO:0000256" key="1">
    <source>
        <dbReference type="ARBA" id="ARBA00022801"/>
    </source>
</evidence>
<dbReference type="GO" id="GO:0016811">
    <property type="term" value="F:hydrolase activity, acting on carbon-nitrogen (but not peptide) bonds, in linear amides"/>
    <property type="evidence" value="ECO:0007669"/>
    <property type="project" value="TreeGrafter"/>
</dbReference>
<dbReference type="PANTHER" id="PTHR43674:SF16">
    <property type="entry name" value="CARBON-NITROGEN FAMILY, PUTATIVE (AFU_ORTHOLOGUE AFUA_5G02350)-RELATED"/>
    <property type="match status" value="1"/>
</dbReference>
<evidence type="ECO:0000313" key="3">
    <source>
        <dbReference type="EMBL" id="GIL40221.1"/>
    </source>
</evidence>
<feature type="domain" description="CN hydrolase" evidence="2">
    <location>
        <begin position="14"/>
        <end position="276"/>
    </location>
</feature>
<proteinExistence type="predicted"/>
<protein>
    <submittedName>
        <fullName evidence="3">Hydrolase</fullName>
    </submittedName>
</protein>
<dbReference type="InterPro" id="IPR003010">
    <property type="entry name" value="C-N_Hydrolase"/>
</dbReference>
<dbReference type="EMBL" id="BOPV01000001">
    <property type="protein sequence ID" value="GIL40221.1"/>
    <property type="molecule type" value="Genomic_DNA"/>
</dbReference>
<dbReference type="InterPro" id="IPR036526">
    <property type="entry name" value="C-N_Hydrolase_sf"/>
</dbReference>
<dbReference type="PROSITE" id="PS50263">
    <property type="entry name" value="CN_HYDROLASE"/>
    <property type="match status" value="1"/>
</dbReference>
<dbReference type="SUPFAM" id="SSF56317">
    <property type="entry name" value="Carbon-nitrogen hydrolase"/>
    <property type="match status" value="1"/>
</dbReference>
<gene>
    <name evidence="3" type="ORF">TMPK1_24580</name>
</gene>
<name>A0A8S8XEB7_9PROT</name>
<dbReference type="InterPro" id="IPR050345">
    <property type="entry name" value="Aliph_Amidase/BUP"/>
</dbReference>
<dbReference type="Proteomes" id="UP000681075">
    <property type="component" value="Unassembled WGS sequence"/>
</dbReference>
<keyword evidence="4" id="KW-1185">Reference proteome</keyword>
<evidence type="ECO:0000259" key="2">
    <source>
        <dbReference type="PROSITE" id="PS50263"/>
    </source>
</evidence>
<keyword evidence="1 3" id="KW-0378">Hydrolase</keyword>
<dbReference type="Pfam" id="PF00795">
    <property type="entry name" value="CN_hydrolase"/>
    <property type="match status" value="1"/>
</dbReference>
<sequence>MTETTAYRALALQVRCRAVNLLGKDEARASMLATIARIDAQIGASKGFIGSDVRLVVLPEYFLTSFPVGDPLPAWRDKAAIAPDGAEATALAAVAQKHNVFLAGNAYETDPGFPDLYFQSCLVWSPSGELVLRYRRLISMFAPSPWDVWDAFLDRYGIDAVFPVAATEIGKLAAIASEEILYPEIARAHAVKGAEILLHSTSETGSPDLTPKDIAKRARALENLVYVVSANSGGIEGTPMPENSTDGMSKLIDYTGRVLAVADTGETMAANAELDLAALRRNRARVGMGNLLARQALGPFSETYAAEIHPKNTMWRDGKVAVPDRSVFVERQRNVIAALTARGVL</sequence>
<comment type="caution">
    <text evidence="3">The sequence shown here is derived from an EMBL/GenBank/DDBJ whole genome shotgun (WGS) entry which is preliminary data.</text>
</comment>
<dbReference type="Gene3D" id="3.60.110.10">
    <property type="entry name" value="Carbon-nitrogen hydrolase"/>
    <property type="match status" value="1"/>
</dbReference>
<dbReference type="AlphaFoldDB" id="A0A8S8XEB7"/>
<evidence type="ECO:0000313" key="4">
    <source>
        <dbReference type="Proteomes" id="UP000681075"/>
    </source>
</evidence>
<dbReference type="RefSeq" id="WP_420243329.1">
    <property type="nucleotide sequence ID" value="NZ_BOPV01000001.1"/>
</dbReference>
<reference evidence="3" key="1">
    <citation type="submission" date="2021-02" db="EMBL/GenBank/DDBJ databases">
        <title>Genome sequence of Rhodospirillales sp. strain TMPK1 isolated from soil.</title>
        <authorList>
            <person name="Nakai R."/>
            <person name="Kusada H."/>
            <person name="Tamaki H."/>
        </authorList>
    </citation>
    <scope>NUCLEOTIDE SEQUENCE</scope>
    <source>
        <strain evidence="3">TMPK1</strain>
    </source>
</reference>
<accession>A0A8S8XEB7</accession>
<organism evidence="3 4">
    <name type="scientific">Roseiterribacter gracilis</name>
    <dbReference type="NCBI Taxonomy" id="2812848"/>
    <lineage>
        <taxon>Bacteria</taxon>
        <taxon>Pseudomonadati</taxon>
        <taxon>Pseudomonadota</taxon>
        <taxon>Alphaproteobacteria</taxon>
        <taxon>Rhodospirillales</taxon>
        <taxon>Roseiterribacteraceae</taxon>
        <taxon>Roseiterribacter</taxon>
    </lineage>
</organism>
<dbReference type="PANTHER" id="PTHR43674">
    <property type="entry name" value="NITRILASE C965.09-RELATED"/>
    <property type="match status" value="1"/>
</dbReference>